<dbReference type="PROSITE" id="PS50068">
    <property type="entry name" value="LDLRA_2"/>
    <property type="match status" value="1"/>
</dbReference>
<dbReference type="InterPro" id="IPR008979">
    <property type="entry name" value="Galactose-bd-like_sf"/>
</dbReference>
<feature type="compositionally biased region" description="Polar residues" evidence="8">
    <location>
        <begin position="506"/>
        <end position="524"/>
    </location>
</feature>
<dbReference type="PROSITE" id="PS50184">
    <property type="entry name" value="VWFC_2"/>
    <property type="match status" value="1"/>
</dbReference>
<accession>A0ABQ9F8J1</accession>
<feature type="disulfide bond" evidence="6">
    <location>
        <begin position="4139"/>
        <end position="4191"/>
    </location>
</feature>
<gene>
    <name evidence="12" type="ORF">KUTeg_008231</name>
</gene>
<keyword evidence="5" id="KW-0325">Glycoprotein</keyword>
<dbReference type="InterPro" id="IPR006207">
    <property type="entry name" value="Cys_knot_C"/>
</dbReference>
<dbReference type="InterPro" id="IPR036055">
    <property type="entry name" value="LDL_receptor-like_sf"/>
</dbReference>
<dbReference type="SMART" id="SM00192">
    <property type="entry name" value="LDLa"/>
    <property type="match status" value="1"/>
</dbReference>
<feature type="disulfide bond" evidence="6">
    <location>
        <begin position="4135"/>
        <end position="4189"/>
    </location>
</feature>
<evidence type="ECO:0000259" key="10">
    <source>
        <dbReference type="PROSITE" id="PS50022"/>
    </source>
</evidence>
<feature type="disulfide bond" evidence="7">
    <location>
        <begin position="3699"/>
        <end position="3717"/>
    </location>
</feature>
<feature type="disulfide bond" evidence="7">
    <location>
        <begin position="3692"/>
        <end position="3704"/>
    </location>
</feature>
<feature type="compositionally biased region" description="Polar residues" evidence="8">
    <location>
        <begin position="1333"/>
        <end position="1346"/>
    </location>
</feature>
<evidence type="ECO:0000256" key="7">
    <source>
        <dbReference type="PROSITE-ProRule" id="PRU00124"/>
    </source>
</evidence>
<feature type="region of interest" description="Disordered" evidence="8">
    <location>
        <begin position="789"/>
        <end position="1350"/>
    </location>
</feature>
<protein>
    <submittedName>
        <fullName evidence="12">Uncharacterized protein</fullName>
    </submittedName>
</protein>
<feature type="compositionally biased region" description="Polar residues" evidence="8">
    <location>
        <begin position="3040"/>
        <end position="3053"/>
    </location>
</feature>
<keyword evidence="2" id="KW-0964">Secreted</keyword>
<dbReference type="SMART" id="SM00041">
    <property type="entry name" value="CT"/>
    <property type="match status" value="1"/>
</dbReference>
<evidence type="ECO:0000256" key="1">
    <source>
        <dbReference type="ARBA" id="ARBA00004239"/>
    </source>
</evidence>
<evidence type="ECO:0000256" key="3">
    <source>
        <dbReference type="ARBA" id="ARBA00022729"/>
    </source>
</evidence>
<feature type="domain" description="CTCK" evidence="9">
    <location>
        <begin position="4132"/>
        <end position="4195"/>
    </location>
</feature>
<evidence type="ECO:0000256" key="2">
    <source>
        <dbReference type="ARBA" id="ARBA00022525"/>
    </source>
</evidence>
<feature type="domain" description="F5/8 type C" evidence="10">
    <location>
        <begin position="96"/>
        <end position="198"/>
    </location>
</feature>
<feature type="compositionally biased region" description="Polar residues" evidence="8">
    <location>
        <begin position="3225"/>
        <end position="3260"/>
    </location>
</feature>
<evidence type="ECO:0000259" key="11">
    <source>
        <dbReference type="PROSITE" id="PS50184"/>
    </source>
</evidence>
<feature type="compositionally biased region" description="Polar residues" evidence="8">
    <location>
        <begin position="2195"/>
        <end position="2205"/>
    </location>
</feature>
<dbReference type="PROSITE" id="PS01285">
    <property type="entry name" value="FA58C_1"/>
    <property type="match status" value="3"/>
</dbReference>
<dbReference type="SUPFAM" id="SSF57424">
    <property type="entry name" value="LDL receptor-like module"/>
    <property type="match status" value="1"/>
</dbReference>
<feature type="domain" description="F5/8 type C" evidence="10">
    <location>
        <begin position="343"/>
        <end position="489"/>
    </location>
</feature>
<dbReference type="PROSITE" id="PS01225">
    <property type="entry name" value="CTCK_2"/>
    <property type="match status" value="1"/>
</dbReference>
<dbReference type="EMBL" id="JARBDR010000342">
    <property type="protein sequence ID" value="KAJ8313670.1"/>
    <property type="molecule type" value="Genomic_DNA"/>
</dbReference>
<dbReference type="Gene3D" id="2.60.120.260">
    <property type="entry name" value="Galactose-binding domain-like"/>
    <property type="match status" value="5"/>
</dbReference>
<feature type="domain" description="F5/8 type C" evidence="10">
    <location>
        <begin position="539"/>
        <end position="658"/>
    </location>
</feature>
<dbReference type="Proteomes" id="UP001217089">
    <property type="component" value="Unassembled WGS sequence"/>
</dbReference>
<feature type="domain" description="F5/8 type C" evidence="10">
    <location>
        <begin position="3392"/>
        <end position="3536"/>
    </location>
</feature>
<dbReference type="InterPro" id="IPR001007">
    <property type="entry name" value="VWF_dom"/>
</dbReference>
<evidence type="ECO:0000256" key="4">
    <source>
        <dbReference type="ARBA" id="ARBA00023157"/>
    </source>
</evidence>
<dbReference type="PANTHER" id="PTHR24543">
    <property type="entry name" value="MULTICOPPER OXIDASE-RELATED"/>
    <property type="match status" value="1"/>
</dbReference>
<reference evidence="12 13" key="1">
    <citation type="submission" date="2022-12" db="EMBL/GenBank/DDBJ databases">
        <title>Chromosome-level genome of Tegillarca granosa.</title>
        <authorList>
            <person name="Kim J."/>
        </authorList>
    </citation>
    <scope>NUCLEOTIDE SEQUENCE [LARGE SCALE GENOMIC DNA]</scope>
    <source>
        <strain evidence="12">Teg-2019</strain>
        <tissue evidence="12">Adductor muscle</tissue>
    </source>
</reference>
<evidence type="ECO:0000259" key="9">
    <source>
        <dbReference type="PROSITE" id="PS01225"/>
    </source>
</evidence>
<dbReference type="Gene3D" id="4.10.400.10">
    <property type="entry name" value="Low-density Lipoprotein Receptor"/>
    <property type="match status" value="1"/>
</dbReference>
<name>A0ABQ9F8J1_TEGGR</name>
<dbReference type="Pfam" id="PF00754">
    <property type="entry name" value="F5_F8_type_C"/>
    <property type="match status" value="5"/>
</dbReference>
<feature type="domain" description="F5/8 type C" evidence="10">
    <location>
        <begin position="232"/>
        <end position="330"/>
    </location>
</feature>
<sequence length="4198" mass="436892">MDDSDDDDDDDDDGDDNGCDDDMMMMMMMMIHSVLRKNKTILALIYETVVLVKIYIHDHNEIEIQYDYVEDFHICISSNKFFYEVAIAHFPYLKGEAKSWIQVDFNQPERFTGVITQGSPNEDRWITKYILSYSTDGLTFTPVTDNGSGAAKVFIGNHDRNSPIRHSFGQTVVGRYIRLTVVEASTNGIGLRFNMIGCYSELPTIKPATAAVTKPTPSPYPISTLEPKKEPYIQVDFLEPKSITGIVIQGHGKLEQWVTTFKIWTSLDGNNFSPYSDVDGDSKAKIFPGVKNKDGAITRPFNRKIIAQFVRLYPLEFHGERAVKFNVLGCNPTAPRATSPGPSQSPTTTLAPDHPNYITASSSLDNNFSAVKGRIYGNSAWVPSKTDTKPWIEISFNDPKLLSGIVTQGDPTSPRWVKKYTVSTSLDGVNFIQYSKRPGDPSPRLFSANIDQETPVRHKFNRNITAQYIRIYPEEWQGTPAMRLNILGCNPDEQVLPTPSPGQTGGSTVQPNAGQTGVPTAQPGTGPNNVPTVGPNSGCDLSLGLPYPKIISASQLSASSNLDIFHGPERGRIYSEKDDKFAGGWTPSVSNKKQWIMVDFLAPQQVAGIITQGRADADSWVTKFYVYYSNDGTHFDPIPVSTSDNTAKVFSGNNNQNTPSPTPTPTVSTVAPQAGRTGMPTAAPSSCRYWTPWVSSNKPASLGEYETLYSMNTLVTTCDIQNMKSIECRTVDSKIMYDKTKQVGVKCGMDSNGLVCLNKDQLNGEQCFDYEIRVYCDECINPTVHPATSGTGQPTAGPNAGGTGLPTAGPNAGGTGLPTAGPNAGGTGQPTAGPNAGGTGLPTAGPNAGGTDLPTAGPNAGGTGLPTAGPNAGGTGLPTAGPNAGGTGQPTAGPNAGGTGQPSAGPNAGGTDLPTARPNAGGTGQPTPGPNAGGTGLPTAGPNAGGTGLPTAGPNAGGTGLPTAGPNAEGTGLPTAGPNAGGTNLPTAGPNAGGTGLPTARPNAGGTGQPTAGPNAGGTDLPTAGPNAGGTGLPTAGPNAGGTGMPTAGPNAGGTDLPTAGPNAGGTGLPTVGPNAGGTGMPTAGPNAGGTGLPTAGPNAGGTDLPTAGPNAGGTGLPTAGPNAGGTGQPTAGPNAGGTDLPTAGPNAGGTDLPTAGPNAGGTGLPTAGPNAGGTGLPTAGPNAGGTGLPTAGPNAGGTGLPTAGPNAGGTGQPTAGPNAGGTGLPTAGPNAGGTGLPTAGPNAGGTGLPTAGPNAGGTGLPTAGPNAGGTGLPTAGPNAGGTGLPTAGPNAGGTGQPTAGPNAGGTGLPTAGPNAGGTGQPTARPNAGGTGQPTAGPNAGSTDQPTAAPRCDNITLVWSSWINRDKPGVGGGDYEKMTPEELSRFCGSGNITKVECVLAVDPSVPYYSEGGIQECTIQKGFVSPSKHSGSDNFSTKKPTQDNTGTPTAAPNPGSEGTPTAAPGQGLTGSPTVITKCSSSFWGPWINQDTPSANEMDYEYLTKDELAKFCVGGNVTKIECYTADKVNPVSYSSSGEIVTCRLDSGLTCMNFDNYPQPCSDYKIRYFCDCGETKVMTTQTPTSGSTFKPDNGTHVRCGWSSWLNSNTPSTDLNGGEFETIQGLKSRYGLCKDIREIRCRLAGGVPPAPGSQELITCDVANGLRCYNRDQNNQMCNDYEVSVYCWDDPCTPGKSTPLPHKLTTATIPICPPGETYDPCAYQCNELCDVMSRKTTACDLTKNNCVPMCKKTSFYCGVGEKLKDSNSCIQESLCPCLKQDGSVAKPFETWVDPNDDCETCQCINNTVTCSRNQSTKCLDRSTSAPKATVAPVKHPRCSWTYWINMDSPKTGTGDTETLPIIRSQHQFCDNPAAIDCREVASKTAVTRRSQKVTCDLNTGLKCLNWENGGNCLDYEVRFFCPCPTTVSPPPGGTGMPTAAPGKGKTGIPTVGPHSGGTGNPTVAPVCGWSGWVNTDNPTVMKKGKPYAGDIESIASIRYSFPLCSYEQMTKIECRTAGSHIPSSQTGEILSCDRIRGLRCHNNLQSDKKCSDYEVRVFCDCQNTPTPAPHGDNTGQPTPAPGMGKTGSPVPVPQVCGWTTWLNGNKPGETSETEYFKDLKLKYNFCDISDIMAIECRQSGTGLSVKEAAQQNVKCDIKHSGLVCMNRDQPNNGKCFDYEIRILCEPKGIDCSTPIPNPSMGATGQPTAQPLTDKFGNPIINPTPGGQGQPTAQPLTDKFGNPIANPTPGGKGQQTAQPQTDKFGNPIANPTPGGQGQPTAQPLTDKFGNPIANPTPGGNGQPTAQPLTDKFGNPIANPTPGGQGQPTAKPLTDKFGNPIANATPGGQGQPTAQPLTDKFGNPIANPTPGGNGQPTAQPLTDKFGNPIANPTPGGQGQPTAQPLTDKFGNPIANPTPGGNGQPTAQPLTDKFGNPIANPTPGGQGQPTAEPLTDKFGNPIANPTPEGQGQPTAQPLTDKFGNPIANPTPGGNGQPTAQPLTDKFGNPIANPTPGGQVQPTAQPLTDKFGNPIANPTPGGNGQPTAQPLTDKFGNPIANPTPGRNGQPTAKPLTDKFGNPIANPTPGGQGQPTAQPLTDKFGNPIANPTPGGKGQPTAQPLTDKFGNPIANHKPGSQGQPTAQPLTDKFGNPIANPTPGGQGQPTAQPLTDKFGNPIANPTPGGNGQPTAQPLTDKFGNPIANPTPGGQGQPTAQPLTDKFGNPIANPTPGGNGQPTAQPLTDKFGNPIANPTPGGNGQPTAQPLTDKFGNPIANPTPGGNGQPTAQPLTDKFGNPIANPTPRGNGQPTAQPLTDKFGNPIANPTPGGQGQPTAQPLTDKFGNPIANPTPGGNGQPTAQPLTDKFGNPIANPTPGGNGQPTAQPLTDKFGNPIANPTPGGNGQPTAQPLTDKFGNPLVNPTPGGNGQPTAKPLTDKFGNPIANPTPGGQGQPTAQPLTDKFGNPIANPTPGGNGQPTAQPLTDKFGNPIANPTPGGNGQPTAQPLTDKFGNPIANPTPGGQGQPTAQPLTDKFGNPIANPTPGGNGQPTAAPSCISQWSGWINKDSPTTGDMEREFMSPNDKTKFCGNGKLTKIECITADGGDIPYYSSGEIGTTCDLSTGLTCMNINNYPLICNDYKIRYFCQCTDSGSTPVANPITDGNGTPTAAPGQGNTGQPTAAPTTCVSRWSSWINKDNPDTDAMEREFMQASEIKQFCGDGKLTKIECLTADGDNPTSGPTYSKPQQNGAGMTTEPGKTTKPQTVPSTGATDVPTAAPSTCEPKWSSWINKDNPDTGDMEREVMSPDEKAHFCGNGKLTKIECITADGGDIPYYSSGEIGTTCDLSTGLTCMNANNFPLKCSDYKIRYYCECTASPSAAPTQSAIKPTAVPVTNANNIPETCKENMGMENHQIRNNMITASSYRDFNSAPYKARPDSNSGWIAGIENKNQFVQVDFLQPSYITGVTTQGRVAVPSYVTSYLVKYSSDGVNWNTYKEGGSDKVFNGNFDSMTPVTHFFSNPVRARYIRINPQSWYGKIAMRFEVHGCYKPYPDMKTPPPLSTAPPTKPATPPPIKDSCYFYDQWVNVGQPTPTNTGDQEPIEEIKKQSLVCRNPVKIECQSATGTPYDQTGQIVTCDLWQGLMCINMDQFDDPPPNDIVQGSQCDTCKCISGEAMCVPKVCPACTQGEKVINLTTCQCSCKTCEPSEFRCASGECISSSQRCDGVIDCVDDEENCASTARFIPPSTHPLIRTTTPAPQKATTKACLTYMYKWSAWVNNMNGENGNGDREMSAGEYQATTGFCATGNITKVECWDNSIDAPSYSSGAIMTCDPEHGLICNNGDNFPVPCDDYKIRYFCQECAIRPVGTTKDPCSLIKCLPLVKPPLKEGEVAVLIKSDGGCCDAYEKTCKPNLCSSQQVTCASPRTLQKMNEGECCPRYGCVCPTSCPPLVRPNCKLGSVITLIDTDCNCSAYACGDIWNDGPCKSCRCENRTDGSAEISCHTQTCPPCQLGEMRVNQTGVCCGKCQRIGCVVADKVYKEGDVIPSSRKCFTRSCSFYDDFYIKETSIDCGPEDRLPYCKDNVTYDDTGCCKTCRINPYNTSAAHSCSECAPRLMFGQSSLSVGYFKVSKNGVMCQNTNPINDLRECSGYCMSKAKYTSVMQGFSNNCNCCQPEKTITKSVQLSCTDGSTIAKTYTVPESCHCSVCSGSR</sequence>
<dbReference type="PROSITE" id="PS01208">
    <property type="entry name" value="VWFC_1"/>
    <property type="match status" value="1"/>
</dbReference>
<dbReference type="InterPro" id="IPR000421">
    <property type="entry name" value="FA58C"/>
</dbReference>
<dbReference type="PROSITE" id="PS50022">
    <property type="entry name" value="FA58C_3"/>
    <property type="match status" value="5"/>
</dbReference>
<feature type="region of interest" description="Disordered" evidence="8">
    <location>
        <begin position="496"/>
        <end position="524"/>
    </location>
</feature>
<feature type="compositionally biased region" description="Polar residues" evidence="8">
    <location>
        <begin position="2248"/>
        <end position="2257"/>
    </location>
</feature>
<organism evidence="12 13">
    <name type="scientific">Tegillarca granosa</name>
    <name type="common">Malaysian cockle</name>
    <name type="synonym">Anadara granosa</name>
    <dbReference type="NCBI Taxonomy" id="220873"/>
    <lineage>
        <taxon>Eukaryota</taxon>
        <taxon>Metazoa</taxon>
        <taxon>Spiralia</taxon>
        <taxon>Lophotrochozoa</taxon>
        <taxon>Mollusca</taxon>
        <taxon>Bivalvia</taxon>
        <taxon>Autobranchia</taxon>
        <taxon>Pteriomorphia</taxon>
        <taxon>Arcoida</taxon>
        <taxon>Arcoidea</taxon>
        <taxon>Arcidae</taxon>
        <taxon>Tegillarca</taxon>
    </lineage>
</organism>
<comment type="subcellular location">
    <subcellularLocation>
        <location evidence="1">Secreted</location>
        <location evidence="1">Extracellular space</location>
    </subcellularLocation>
</comment>
<evidence type="ECO:0000256" key="5">
    <source>
        <dbReference type="ARBA" id="ARBA00023180"/>
    </source>
</evidence>
<dbReference type="PROSITE" id="PS01185">
    <property type="entry name" value="CTCK_1"/>
    <property type="match status" value="1"/>
</dbReference>
<feature type="region of interest" description="Disordered" evidence="8">
    <location>
        <begin position="3222"/>
        <end position="3282"/>
    </location>
</feature>
<feature type="region of interest" description="Disordered" evidence="8">
    <location>
        <begin position="1427"/>
        <end position="1467"/>
    </location>
</feature>
<dbReference type="SUPFAM" id="SSF49785">
    <property type="entry name" value="Galactose-binding domain-like"/>
    <property type="match status" value="5"/>
</dbReference>
<evidence type="ECO:0000313" key="12">
    <source>
        <dbReference type="EMBL" id="KAJ8313670.1"/>
    </source>
</evidence>
<evidence type="ECO:0000256" key="6">
    <source>
        <dbReference type="PROSITE-ProRule" id="PRU00039"/>
    </source>
</evidence>
<feature type="compositionally biased region" description="Polar residues" evidence="8">
    <location>
        <begin position="2507"/>
        <end position="2517"/>
    </location>
</feature>
<feature type="compositionally biased region" description="Polar residues" evidence="8">
    <location>
        <begin position="2459"/>
        <end position="2469"/>
    </location>
</feature>
<keyword evidence="3" id="KW-0732">Signal</keyword>
<evidence type="ECO:0000256" key="8">
    <source>
        <dbReference type="SAM" id="MobiDB-lite"/>
    </source>
</evidence>
<feature type="compositionally biased region" description="Low complexity" evidence="8">
    <location>
        <begin position="653"/>
        <end position="674"/>
    </location>
</feature>
<comment type="caution">
    <text evidence="12">The sequence shown here is derived from an EMBL/GenBank/DDBJ whole genome shotgun (WGS) entry which is preliminary data.</text>
</comment>
<feature type="compositionally biased region" description="Polar residues" evidence="8">
    <location>
        <begin position="2627"/>
        <end position="2637"/>
    </location>
</feature>
<feature type="region of interest" description="Disordered" evidence="8">
    <location>
        <begin position="2061"/>
        <end position="2081"/>
    </location>
</feature>
<proteinExistence type="predicted"/>
<dbReference type="InterPro" id="IPR002172">
    <property type="entry name" value="LDrepeatLR_classA_rpt"/>
</dbReference>
<feature type="compositionally biased region" description="Polar residues" evidence="8">
    <location>
        <begin position="1427"/>
        <end position="1449"/>
    </location>
</feature>
<feature type="region of interest" description="Disordered" evidence="8">
    <location>
        <begin position="3153"/>
        <end position="3172"/>
    </location>
</feature>
<dbReference type="InterPro" id="IPR025155">
    <property type="entry name" value="WxxW_domain"/>
</dbReference>
<dbReference type="SMART" id="SM00231">
    <property type="entry name" value="FA58C"/>
    <property type="match status" value="5"/>
</dbReference>
<dbReference type="CDD" id="cd00112">
    <property type="entry name" value="LDLa"/>
    <property type="match status" value="1"/>
</dbReference>
<feature type="region of interest" description="Disordered" evidence="8">
    <location>
        <begin position="2194"/>
        <end position="3053"/>
    </location>
</feature>
<evidence type="ECO:0000313" key="13">
    <source>
        <dbReference type="Proteomes" id="UP001217089"/>
    </source>
</evidence>
<feature type="region of interest" description="Disordered" evidence="8">
    <location>
        <begin position="652"/>
        <end position="677"/>
    </location>
</feature>
<dbReference type="Pfam" id="PF00057">
    <property type="entry name" value="Ldl_recept_a"/>
    <property type="match status" value="1"/>
</dbReference>
<feature type="domain" description="VWFC" evidence="11">
    <location>
        <begin position="3961"/>
        <end position="4015"/>
    </location>
</feature>
<keyword evidence="4 6" id="KW-1015">Disulfide bond</keyword>
<keyword evidence="13" id="KW-1185">Reference proteome</keyword>
<dbReference type="CDD" id="cd00057">
    <property type="entry name" value="FA58C"/>
    <property type="match status" value="4"/>
</dbReference>
<dbReference type="PROSITE" id="PS01286">
    <property type="entry name" value="FA58C_2"/>
    <property type="match status" value="1"/>
</dbReference>
<feature type="compositionally biased region" description="Polar residues" evidence="8">
    <location>
        <begin position="2795"/>
        <end position="2805"/>
    </location>
</feature>
<dbReference type="Pfam" id="PF13330">
    <property type="entry name" value="Mucin2_WxxW"/>
    <property type="match status" value="12"/>
</dbReference>
<comment type="caution">
    <text evidence="6">Lacks conserved residue(s) required for the propagation of feature annotation.</text>
</comment>